<keyword evidence="2" id="KW-1185">Reference proteome</keyword>
<accession>A0A1W1I347</accession>
<dbReference type="STRING" id="1325564.NSJP_1223"/>
<dbReference type="Proteomes" id="UP000192042">
    <property type="component" value="Chromosome I"/>
</dbReference>
<evidence type="ECO:0000313" key="1">
    <source>
        <dbReference type="EMBL" id="SLM47395.1"/>
    </source>
</evidence>
<protein>
    <submittedName>
        <fullName evidence="1">Uncharacterized protein</fullName>
    </submittedName>
</protein>
<dbReference type="AlphaFoldDB" id="A0A1W1I347"/>
<gene>
    <name evidence="1" type="ORF">NSJP_1223</name>
</gene>
<reference evidence="1 2" key="1">
    <citation type="submission" date="2017-03" db="EMBL/GenBank/DDBJ databases">
        <authorList>
            <person name="Afonso C.L."/>
            <person name="Miller P.J."/>
            <person name="Scott M.A."/>
            <person name="Spackman E."/>
            <person name="Goraichik I."/>
            <person name="Dimitrov K.M."/>
            <person name="Suarez D.L."/>
            <person name="Swayne D.E."/>
        </authorList>
    </citation>
    <scope>NUCLEOTIDE SEQUENCE [LARGE SCALE GENOMIC DNA]</scope>
    <source>
        <strain evidence="1">Genome sequencing of Nitrospira japonica strain NJ11</strain>
    </source>
</reference>
<organism evidence="1 2">
    <name type="scientific">Nitrospira japonica</name>
    <dbReference type="NCBI Taxonomy" id="1325564"/>
    <lineage>
        <taxon>Bacteria</taxon>
        <taxon>Pseudomonadati</taxon>
        <taxon>Nitrospirota</taxon>
        <taxon>Nitrospiria</taxon>
        <taxon>Nitrospirales</taxon>
        <taxon>Nitrospiraceae</taxon>
        <taxon>Nitrospira</taxon>
    </lineage>
</organism>
<sequence>MNIYEWGAIQAFRRGDREPLAKLLKERDLSMPLSKKLYEVFQELVDGKTGRAKGRPVVGDLCEQMYLAYLVGFHVRNGLRVKEALDKVSKERKRTFSYVERAHQKHRTVASLFFDPSN</sequence>
<name>A0A1W1I347_9BACT</name>
<proteinExistence type="predicted"/>
<dbReference type="KEGG" id="nja:NSJP_1223"/>
<dbReference type="EMBL" id="LT828648">
    <property type="protein sequence ID" value="SLM47395.1"/>
    <property type="molecule type" value="Genomic_DNA"/>
</dbReference>
<evidence type="ECO:0000313" key="2">
    <source>
        <dbReference type="Proteomes" id="UP000192042"/>
    </source>
</evidence>